<dbReference type="InterPro" id="IPR036249">
    <property type="entry name" value="Thioredoxin-like_sf"/>
</dbReference>
<dbReference type="PANTHER" id="PTHR42852">
    <property type="entry name" value="THIOL:DISULFIDE INTERCHANGE PROTEIN DSBE"/>
    <property type="match status" value="1"/>
</dbReference>
<feature type="domain" description="Thioredoxin" evidence="3">
    <location>
        <begin position="24"/>
        <end position="164"/>
    </location>
</feature>
<dbReference type="PROSITE" id="PS00194">
    <property type="entry name" value="THIOREDOXIN_1"/>
    <property type="match status" value="1"/>
</dbReference>
<evidence type="ECO:0000313" key="4">
    <source>
        <dbReference type="EMBL" id="RJG16140.1"/>
    </source>
</evidence>
<dbReference type="SUPFAM" id="SSF52833">
    <property type="entry name" value="Thioredoxin-like"/>
    <property type="match status" value="1"/>
</dbReference>
<sequence>MKLKRILAAVLIAGLALTGPAVAAEEGKPAAGFTLESLDGPNVKLNELRGTVVLVNFWASWCGPCRTEMPLLDTLYREYRDYGFTILGVNLDEDRSQALKLLDKVPVTFPILFDPDNLTSETYGVDAMPTTVLIDRNGVVRHHHRGYKDGYMDKYEDQVKALVLE</sequence>
<feature type="signal peptide" evidence="2">
    <location>
        <begin position="1"/>
        <end position="23"/>
    </location>
</feature>
<dbReference type="Pfam" id="PF00578">
    <property type="entry name" value="AhpC-TSA"/>
    <property type="match status" value="1"/>
</dbReference>
<evidence type="ECO:0000313" key="5">
    <source>
        <dbReference type="Proteomes" id="UP000283734"/>
    </source>
</evidence>
<dbReference type="EMBL" id="QYYA01000006">
    <property type="protein sequence ID" value="RJG16140.1"/>
    <property type="molecule type" value="Genomic_DNA"/>
</dbReference>
<dbReference type="Proteomes" id="UP000283734">
    <property type="component" value="Unassembled WGS sequence"/>
</dbReference>
<dbReference type="InterPro" id="IPR050553">
    <property type="entry name" value="Thioredoxin_ResA/DsbE_sf"/>
</dbReference>
<accession>A0A418XTX2</accession>
<keyword evidence="1" id="KW-0676">Redox-active center</keyword>
<proteinExistence type="predicted"/>
<dbReference type="Gene3D" id="3.40.30.10">
    <property type="entry name" value="Glutaredoxin"/>
    <property type="match status" value="1"/>
</dbReference>
<dbReference type="CDD" id="cd02966">
    <property type="entry name" value="TlpA_like_family"/>
    <property type="match status" value="1"/>
</dbReference>
<comment type="caution">
    <text evidence="4">The sequence shown here is derived from an EMBL/GenBank/DDBJ whole genome shotgun (WGS) entry which is preliminary data.</text>
</comment>
<evidence type="ECO:0000259" key="3">
    <source>
        <dbReference type="PROSITE" id="PS51352"/>
    </source>
</evidence>
<dbReference type="GO" id="GO:0015036">
    <property type="term" value="F:disulfide oxidoreductase activity"/>
    <property type="evidence" value="ECO:0007669"/>
    <property type="project" value="UniProtKB-ARBA"/>
</dbReference>
<dbReference type="OrthoDB" id="9799347at2"/>
<dbReference type="AlphaFoldDB" id="A0A418XTX2"/>
<organism evidence="4 5">
    <name type="scientific">Alcanivorax profundi</name>
    <dbReference type="NCBI Taxonomy" id="2338368"/>
    <lineage>
        <taxon>Bacteria</taxon>
        <taxon>Pseudomonadati</taxon>
        <taxon>Pseudomonadota</taxon>
        <taxon>Gammaproteobacteria</taxon>
        <taxon>Oceanospirillales</taxon>
        <taxon>Alcanivoracaceae</taxon>
        <taxon>Alcanivorax</taxon>
    </lineage>
</organism>
<dbReference type="GO" id="GO:0016209">
    <property type="term" value="F:antioxidant activity"/>
    <property type="evidence" value="ECO:0007669"/>
    <property type="project" value="InterPro"/>
</dbReference>
<gene>
    <name evidence="4" type="ORF">D4A39_15205</name>
</gene>
<evidence type="ECO:0000256" key="2">
    <source>
        <dbReference type="SAM" id="SignalP"/>
    </source>
</evidence>
<name>A0A418XTX2_9GAMM</name>
<dbReference type="InterPro" id="IPR017937">
    <property type="entry name" value="Thioredoxin_CS"/>
</dbReference>
<feature type="chain" id="PRO_5019572186" evidence="2">
    <location>
        <begin position="24"/>
        <end position="165"/>
    </location>
</feature>
<dbReference type="PANTHER" id="PTHR42852:SF13">
    <property type="entry name" value="PROTEIN DIPZ"/>
    <property type="match status" value="1"/>
</dbReference>
<evidence type="ECO:0000256" key="1">
    <source>
        <dbReference type="ARBA" id="ARBA00023284"/>
    </source>
</evidence>
<reference evidence="4 5" key="1">
    <citation type="submission" date="2018-09" db="EMBL/GenBank/DDBJ databases">
        <title>Alcanivorax profundi sp. nov., isolated from 1000 m-depth seawater of the Mariana Trench.</title>
        <authorList>
            <person name="Liu J."/>
        </authorList>
    </citation>
    <scope>NUCLEOTIDE SEQUENCE [LARGE SCALE GENOMIC DNA]</scope>
    <source>
        <strain evidence="4 5">MTEO17</strain>
    </source>
</reference>
<dbReference type="InterPro" id="IPR013766">
    <property type="entry name" value="Thioredoxin_domain"/>
</dbReference>
<dbReference type="RefSeq" id="WP_031225690.1">
    <property type="nucleotide sequence ID" value="NZ_CAXGPP010000012.1"/>
</dbReference>
<keyword evidence="2" id="KW-0732">Signal</keyword>
<dbReference type="PROSITE" id="PS51352">
    <property type="entry name" value="THIOREDOXIN_2"/>
    <property type="match status" value="1"/>
</dbReference>
<protein>
    <submittedName>
        <fullName evidence="4">TlpA family protein disulfide reductase</fullName>
    </submittedName>
</protein>
<keyword evidence="5" id="KW-1185">Reference proteome</keyword>
<dbReference type="InterPro" id="IPR000866">
    <property type="entry name" value="AhpC/TSA"/>
</dbReference>